<sequence>FKAKGDRKIVPDPYDPTEYHVPTMLVTDLALRYDPIYGKISRRYYEHPEEFARAFARAWFKLTHRDMGPRSRYLGPEVPKEELIWQDPVPAADHTLVEAREIADLKAQVLACGLTPSQLVYTAWSSASTFRGSDKRGGANGARIRLAPQKDWEVNRGPEVRETLTKLEQIQTSFNAGRSDGKKVSLADLIVLGGNAAIERAAAA</sequence>
<protein>
    <submittedName>
        <fullName evidence="10">Catalase/peroxidase HPI</fullName>
    </submittedName>
</protein>
<dbReference type="GO" id="GO:0004096">
    <property type="term" value="F:catalase activity"/>
    <property type="evidence" value="ECO:0007669"/>
    <property type="project" value="InterPro"/>
</dbReference>
<dbReference type="GO" id="GO:0020037">
    <property type="term" value="F:heme binding"/>
    <property type="evidence" value="ECO:0007669"/>
    <property type="project" value="InterPro"/>
</dbReference>
<dbReference type="SUPFAM" id="SSF48113">
    <property type="entry name" value="Heme-dependent peroxidases"/>
    <property type="match status" value="2"/>
</dbReference>
<evidence type="ECO:0000256" key="7">
    <source>
        <dbReference type="ARBA" id="ARBA00023324"/>
    </source>
</evidence>
<proteinExistence type="predicted"/>
<comment type="cofactor">
    <cofactor evidence="1">
        <name>heme b</name>
        <dbReference type="ChEBI" id="CHEBI:60344"/>
    </cofactor>
</comment>
<dbReference type="GO" id="GO:0070301">
    <property type="term" value="P:cellular response to hydrogen peroxide"/>
    <property type="evidence" value="ECO:0007669"/>
    <property type="project" value="TreeGrafter"/>
</dbReference>
<keyword evidence="3" id="KW-0349">Heme</keyword>
<keyword evidence="2 10" id="KW-0575">Peroxidase</keyword>
<evidence type="ECO:0000256" key="4">
    <source>
        <dbReference type="ARBA" id="ARBA00022723"/>
    </source>
</evidence>
<dbReference type="GO" id="GO:0042744">
    <property type="term" value="P:hydrogen peroxide catabolic process"/>
    <property type="evidence" value="ECO:0007669"/>
    <property type="project" value="UniProtKB-KW"/>
</dbReference>
<dbReference type="EMBL" id="AUZZ01003419">
    <property type="protein sequence ID" value="EQD57050.1"/>
    <property type="molecule type" value="Genomic_DNA"/>
</dbReference>
<feature type="domain" description="Plant heme peroxidase family profile" evidence="9">
    <location>
        <begin position="53"/>
        <end position="202"/>
    </location>
</feature>
<reference evidence="10" key="1">
    <citation type="submission" date="2013-08" db="EMBL/GenBank/DDBJ databases">
        <authorList>
            <person name="Mendez C."/>
            <person name="Richter M."/>
            <person name="Ferrer M."/>
            <person name="Sanchez J."/>
        </authorList>
    </citation>
    <scope>NUCLEOTIDE SEQUENCE</scope>
</reference>
<dbReference type="Gene3D" id="1.10.420.10">
    <property type="entry name" value="Peroxidase, domain 2"/>
    <property type="match status" value="1"/>
</dbReference>
<keyword evidence="5" id="KW-0560">Oxidoreductase</keyword>
<comment type="caution">
    <text evidence="10">The sequence shown here is derived from an EMBL/GenBank/DDBJ whole genome shotgun (WGS) entry which is preliminary data.</text>
</comment>
<evidence type="ECO:0000256" key="1">
    <source>
        <dbReference type="ARBA" id="ARBA00001970"/>
    </source>
</evidence>
<keyword evidence="6" id="KW-0408">Iron</keyword>
<reference evidence="10" key="2">
    <citation type="journal article" date="2014" name="ISME J.">
        <title>Microbial stratification in low pH oxic and suboxic macroscopic growths along an acid mine drainage.</title>
        <authorList>
            <person name="Mendez-Garcia C."/>
            <person name="Mesa V."/>
            <person name="Sprenger R.R."/>
            <person name="Richter M."/>
            <person name="Diez M.S."/>
            <person name="Solano J."/>
            <person name="Bargiela R."/>
            <person name="Golyshina O.V."/>
            <person name="Manteca A."/>
            <person name="Ramos J.L."/>
            <person name="Gallego J.R."/>
            <person name="Llorente I."/>
            <person name="Martins Dos Santos V.A."/>
            <person name="Jensen O.N."/>
            <person name="Pelaez A.I."/>
            <person name="Sanchez J."/>
            <person name="Ferrer M."/>
        </authorList>
    </citation>
    <scope>NUCLEOTIDE SEQUENCE</scope>
</reference>
<dbReference type="GO" id="GO:0005829">
    <property type="term" value="C:cytosol"/>
    <property type="evidence" value="ECO:0007669"/>
    <property type="project" value="TreeGrafter"/>
</dbReference>
<dbReference type="InterPro" id="IPR000763">
    <property type="entry name" value="Catalase_peroxidase"/>
</dbReference>
<evidence type="ECO:0000256" key="2">
    <source>
        <dbReference type="ARBA" id="ARBA00022559"/>
    </source>
</evidence>
<dbReference type="PANTHER" id="PTHR30555">
    <property type="entry name" value="HYDROPEROXIDASE I, BIFUNCTIONAL CATALASE-PEROXIDASE"/>
    <property type="match status" value="1"/>
</dbReference>
<evidence type="ECO:0000256" key="3">
    <source>
        <dbReference type="ARBA" id="ARBA00022617"/>
    </source>
</evidence>
<dbReference type="Gene3D" id="1.10.520.10">
    <property type="match status" value="2"/>
</dbReference>
<evidence type="ECO:0000313" key="10">
    <source>
        <dbReference type="EMBL" id="EQD57050.1"/>
    </source>
</evidence>
<keyword evidence="4" id="KW-0479">Metal-binding</keyword>
<evidence type="ECO:0000259" key="9">
    <source>
        <dbReference type="Pfam" id="PF00141"/>
    </source>
</evidence>
<evidence type="ECO:0000256" key="8">
    <source>
        <dbReference type="ARBA" id="ARBA00049145"/>
    </source>
</evidence>
<dbReference type="PANTHER" id="PTHR30555:SF0">
    <property type="entry name" value="CATALASE-PEROXIDASE"/>
    <property type="match status" value="1"/>
</dbReference>
<feature type="non-terminal residue" evidence="10">
    <location>
        <position position="204"/>
    </location>
</feature>
<dbReference type="InterPro" id="IPR002016">
    <property type="entry name" value="Haem_peroxidase"/>
</dbReference>
<keyword evidence="7" id="KW-0376">Hydrogen peroxide</keyword>
<organism evidence="10">
    <name type="scientific">mine drainage metagenome</name>
    <dbReference type="NCBI Taxonomy" id="410659"/>
    <lineage>
        <taxon>unclassified sequences</taxon>
        <taxon>metagenomes</taxon>
        <taxon>ecological metagenomes</taxon>
    </lineage>
</organism>
<dbReference type="AlphaFoldDB" id="T1BSV0"/>
<accession>T1BSV0</accession>
<feature type="non-terminal residue" evidence="10">
    <location>
        <position position="1"/>
    </location>
</feature>
<gene>
    <name evidence="10" type="ORF">B2A_04996</name>
</gene>
<name>T1BSV0_9ZZZZ</name>
<evidence type="ECO:0000256" key="5">
    <source>
        <dbReference type="ARBA" id="ARBA00023002"/>
    </source>
</evidence>
<dbReference type="InterPro" id="IPR010255">
    <property type="entry name" value="Haem_peroxidase_sf"/>
</dbReference>
<evidence type="ECO:0000256" key="6">
    <source>
        <dbReference type="ARBA" id="ARBA00023004"/>
    </source>
</evidence>
<dbReference type="GO" id="GO:0046872">
    <property type="term" value="F:metal ion binding"/>
    <property type="evidence" value="ECO:0007669"/>
    <property type="project" value="UniProtKB-KW"/>
</dbReference>
<comment type="catalytic activity">
    <reaction evidence="8">
        <text>2 H2O2 = O2 + 2 H2O</text>
        <dbReference type="Rhea" id="RHEA:20309"/>
        <dbReference type="ChEBI" id="CHEBI:15377"/>
        <dbReference type="ChEBI" id="CHEBI:15379"/>
        <dbReference type="ChEBI" id="CHEBI:16240"/>
        <dbReference type="EC" id="1.11.1.21"/>
    </reaction>
</comment>
<dbReference type="Pfam" id="PF00141">
    <property type="entry name" value="peroxidase"/>
    <property type="match status" value="1"/>
</dbReference>